<dbReference type="OrthoDB" id="3266795at2"/>
<dbReference type="Pfam" id="PF20277">
    <property type="entry name" value="CTD11"/>
    <property type="match status" value="1"/>
</dbReference>
<gene>
    <name evidence="2" type="ordered locus">CRES_0904</name>
</gene>
<dbReference type="InterPro" id="IPR046921">
    <property type="entry name" value="ABC-3C_CTD11"/>
</dbReference>
<evidence type="ECO:0000313" key="2">
    <source>
        <dbReference type="EMBL" id="AEI09260.1"/>
    </source>
</evidence>
<dbReference type="eggNOG" id="ENOG5032RKE">
    <property type="taxonomic scope" value="Bacteria"/>
</dbReference>
<accession>F8E196</accession>
<dbReference type="RefSeq" id="WP_013888276.1">
    <property type="nucleotide sequence ID" value="NC_015673.1"/>
</dbReference>
<sequence>MKFHELAACLAPALPGGLARAERMRELISMFTTVTEDEWGTNRDPSTLPSDSVLESMASRASGFTKKLANAICPRLDIDAFVERLYGLDLATQELIAQNIADHDEHVDLENFEYGVAELLVGILHEKAGLPDRTAAVLRRAKILAALTKNRDLLLTRSRGCATCCTPLRSRSHDSSQASYDIVFLDDATEPFGSGDFAVMCKPCAERFNLAHIEADLAQLRAHNRALTATENVDEGLAPLGLDRKISQLLAVINQLPFEEAVRDTDYSAMTLQQKIDDMALLRLCFDAMATYEPVVRNTAKALEAQGDFKFSKMRRQIQSAWDVLDDSGMSQYNIWQRLTAWIHEHTHVDRYACGVVVAFMIQICDLFTPRTVAVSA</sequence>
<name>F8E196_CORRG</name>
<evidence type="ECO:0000259" key="1">
    <source>
        <dbReference type="Pfam" id="PF20277"/>
    </source>
</evidence>
<dbReference type="KEGG" id="crd:CRES_0904"/>
<keyword evidence="3" id="KW-1185">Reference proteome</keyword>
<dbReference type="Proteomes" id="UP000000492">
    <property type="component" value="Chromosome"/>
</dbReference>
<reference evidence="2 3" key="1">
    <citation type="journal article" date="2012" name="BMC Genomics">
        <title>Complete genome sequence, lifestyle, and multi-drug resistance of the human pathogen Corynebacterium resistens DSM 45100 isolated from blood samples of a leukemia patient.</title>
        <authorList>
            <person name="Schroder J."/>
            <person name="Maus I."/>
            <person name="Meyer K."/>
            <person name="Wordemann S."/>
            <person name="Blom J."/>
            <person name="Jaenicke S."/>
            <person name="Schneider J."/>
            <person name="Trost E."/>
            <person name="Tauch A."/>
        </authorList>
    </citation>
    <scope>NUCLEOTIDE SEQUENCE [LARGE SCALE GENOMIC DNA]</scope>
    <source>
        <strain evidence="3">DSM 45100 / JCM 12819 / CCUG 50093 / GTC 2026 / SICGH 158</strain>
    </source>
</reference>
<proteinExistence type="predicted"/>
<feature type="domain" description="ABC-three component systems C-terminal" evidence="1">
    <location>
        <begin position="240"/>
        <end position="368"/>
    </location>
</feature>
<dbReference type="AlphaFoldDB" id="F8E196"/>
<dbReference type="HOGENOM" id="CLU_055587_0_0_11"/>
<organism evidence="2 3">
    <name type="scientific">Corynebacterium resistens (strain DSM 45100 / JCM 12819 / GTC 2026 / SICGH 158)</name>
    <dbReference type="NCBI Taxonomy" id="662755"/>
    <lineage>
        <taxon>Bacteria</taxon>
        <taxon>Bacillati</taxon>
        <taxon>Actinomycetota</taxon>
        <taxon>Actinomycetes</taxon>
        <taxon>Mycobacteriales</taxon>
        <taxon>Corynebacteriaceae</taxon>
        <taxon>Corynebacterium</taxon>
    </lineage>
</organism>
<protein>
    <submittedName>
        <fullName evidence="2">Hypothetical phage protein</fullName>
    </submittedName>
</protein>
<dbReference type="STRING" id="662755.CRES_0904"/>
<evidence type="ECO:0000313" key="3">
    <source>
        <dbReference type="Proteomes" id="UP000000492"/>
    </source>
</evidence>
<dbReference type="EMBL" id="CP002857">
    <property type="protein sequence ID" value="AEI09260.1"/>
    <property type="molecule type" value="Genomic_DNA"/>
</dbReference>